<protein>
    <recommendedName>
        <fullName evidence="11">Glutamyl/glutaminyl-tRNA synthetase class Ib anti-codon binding domain-containing protein</fullName>
    </recommendedName>
</protein>
<dbReference type="EMBL" id="CP055902">
    <property type="protein sequence ID" value="QKX62440.1"/>
    <property type="molecule type" value="Genomic_DNA"/>
</dbReference>
<keyword evidence="10" id="KW-1185">Reference proteome</keyword>
<dbReference type="KEGG" id="trg:TRUGW13939_09601"/>
<dbReference type="GO" id="GO:0005524">
    <property type="term" value="F:ATP binding"/>
    <property type="evidence" value="ECO:0007669"/>
    <property type="project" value="UniProtKB-KW"/>
</dbReference>
<dbReference type="GeneID" id="55997084"/>
<dbReference type="InterPro" id="IPR050132">
    <property type="entry name" value="Gln/Glu-tRNA_Ligase"/>
</dbReference>
<dbReference type="Pfam" id="PF00749">
    <property type="entry name" value="tRNA-synt_1c"/>
    <property type="match status" value="1"/>
</dbReference>
<keyword evidence="2 6" id="KW-0547">Nucleotide-binding</keyword>
<reference evidence="10" key="1">
    <citation type="submission" date="2020-06" db="EMBL/GenBank/DDBJ databases">
        <title>A chromosome-scale genome assembly of Talaromyces rugulosus W13939.</title>
        <authorList>
            <person name="Wang B."/>
            <person name="Guo L."/>
            <person name="Ye K."/>
            <person name="Wang L."/>
        </authorList>
    </citation>
    <scope>NUCLEOTIDE SEQUENCE [LARGE SCALE GENOMIC DNA]</scope>
    <source>
        <strain evidence="10">W13939</strain>
    </source>
</reference>
<organism evidence="9 10">
    <name type="scientific">Talaromyces rugulosus</name>
    <name type="common">Penicillium rugulosum</name>
    <dbReference type="NCBI Taxonomy" id="121627"/>
    <lineage>
        <taxon>Eukaryota</taxon>
        <taxon>Fungi</taxon>
        <taxon>Dikarya</taxon>
        <taxon>Ascomycota</taxon>
        <taxon>Pezizomycotina</taxon>
        <taxon>Eurotiomycetes</taxon>
        <taxon>Eurotiomycetidae</taxon>
        <taxon>Eurotiales</taxon>
        <taxon>Trichocomaceae</taxon>
        <taxon>Talaromyces</taxon>
        <taxon>Talaromyces sect. Islandici</taxon>
    </lineage>
</organism>
<keyword evidence="5 6" id="KW-0030">Aminoacyl-tRNA synthetase</keyword>
<dbReference type="Gene3D" id="1.10.1160.10">
    <property type="entry name" value="Glutamyl-trna Synthetase, Domain 2"/>
    <property type="match status" value="1"/>
</dbReference>
<dbReference type="OrthoDB" id="10250478at2759"/>
<evidence type="ECO:0000259" key="8">
    <source>
        <dbReference type="Pfam" id="PF03950"/>
    </source>
</evidence>
<evidence type="ECO:0000256" key="5">
    <source>
        <dbReference type="ARBA" id="ARBA00023146"/>
    </source>
</evidence>
<dbReference type="InterPro" id="IPR020061">
    <property type="entry name" value="Glu_tRNA_lig_a-bdl"/>
</dbReference>
<keyword evidence="1 6" id="KW-0436">Ligase</keyword>
<dbReference type="PANTHER" id="PTHR43097:SF4">
    <property type="entry name" value="GLUTAMINE--TRNA LIGASE"/>
    <property type="match status" value="1"/>
</dbReference>
<evidence type="ECO:0000256" key="3">
    <source>
        <dbReference type="ARBA" id="ARBA00022840"/>
    </source>
</evidence>
<evidence type="ECO:0000313" key="10">
    <source>
        <dbReference type="Proteomes" id="UP000509510"/>
    </source>
</evidence>
<dbReference type="InterPro" id="IPR011035">
    <property type="entry name" value="Ribosomal_bL25/Gln-tRNA_synth"/>
</dbReference>
<dbReference type="GO" id="GO:0006425">
    <property type="term" value="P:glutaminyl-tRNA aminoacylation"/>
    <property type="evidence" value="ECO:0007669"/>
    <property type="project" value="TreeGrafter"/>
</dbReference>
<evidence type="ECO:0000256" key="2">
    <source>
        <dbReference type="ARBA" id="ARBA00022741"/>
    </source>
</evidence>
<dbReference type="GO" id="GO:0005829">
    <property type="term" value="C:cytosol"/>
    <property type="evidence" value="ECO:0007669"/>
    <property type="project" value="TreeGrafter"/>
</dbReference>
<evidence type="ECO:0008006" key="11">
    <source>
        <dbReference type="Google" id="ProtNLM"/>
    </source>
</evidence>
<feature type="domain" description="Glutamyl/glutaminyl-tRNA synthetase class Ib catalytic" evidence="7">
    <location>
        <begin position="1"/>
        <end position="69"/>
    </location>
</feature>
<dbReference type="Gene3D" id="2.40.240.10">
    <property type="entry name" value="Ribosomal Protein L25, Chain P"/>
    <property type="match status" value="2"/>
</dbReference>
<feature type="domain" description="Glutamyl/glutaminyl-tRNA synthetase class Ib anti-codon binding" evidence="8">
    <location>
        <begin position="73"/>
        <end position="126"/>
    </location>
</feature>
<evidence type="ECO:0000256" key="4">
    <source>
        <dbReference type="ARBA" id="ARBA00022917"/>
    </source>
</evidence>
<dbReference type="InterPro" id="IPR020056">
    <property type="entry name" value="Rbsml_bL25/Gln-tRNA_synth_N"/>
</dbReference>
<dbReference type="Pfam" id="PF03950">
    <property type="entry name" value="tRNA-synt_1c_C"/>
    <property type="match status" value="1"/>
</dbReference>
<dbReference type="SUPFAM" id="SSF52374">
    <property type="entry name" value="Nucleotidylyl transferase"/>
    <property type="match status" value="1"/>
</dbReference>
<keyword evidence="3 6" id="KW-0067">ATP-binding</keyword>
<evidence type="ECO:0000313" key="9">
    <source>
        <dbReference type="EMBL" id="QKX62440.1"/>
    </source>
</evidence>
<sequence>MSKRDLRKLIEEKVVRGWDDPRLSTLKAIRRRSVPPGPLLSFIHEFGVTTTQSSIDVKRFEQSIRRDLERTVPRLMLVLDPVRVTIEDAEEQDLDIPFNSKDSKMGSHNIRLTRSVHIDRSDFREAISFTKDEVTGAVFDKDGKNPKAYIQWVPEGSPTAQVRIHTAPFKSDDPKTAPGGFVNDINPDSETIWPNAMIETGFYQVRQRALWPEAEVKSNKTDRLEPENIRYHAIRIAYFVMPCYWLVCDSDSTDDGIVLNRIVPLKEDSNKGD</sequence>
<evidence type="ECO:0000259" key="7">
    <source>
        <dbReference type="Pfam" id="PF00749"/>
    </source>
</evidence>
<gene>
    <name evidence="9" type="ORF">TRUGW13939_09601</name>
</gene>
<dbReference type="PANTHER" id="PTHR43097">
    <property type="entry name" value="GLUTAMINE-TRNA LIGASE"/>
    <property type="match status" value="1"/>
</dbReference>
<dbReference type="InterPro" id="IPR020058">
    <property type="entry name" value="Glu/Gln-tRNA-synth_Ib_cat-dom"/>
</dbReference>
<evidence type="ECO:0000256" key="1">
    <source>
        <dbReference type="ARBA" id="ARBA00022598"/>
    </source>
</evidence>
<proteinExistence type="inferred from homology"/>
<dbReference type="InterPro" id="IPR020059">
    <property type="entry name" value="Glu/Gln-tRNA-synth_Ib_codon-bd"/>
</dbReference>
<evidence type="ECO:0000256" key="6">
    <source>
        <dbReference type="RuleBase" id="RU363037"/>
    </source>
</evidence>
<dbReference type="RefSeq" id="XP_035348614.1">
    <property type="nucleotide sequence ID" value="XM_035492721.1"/>
</dbReference>
<accession>A0A7H8R7T1</accession>
<dbReference type="SUPFAM" id="SSF50715">
    <property type="entry name" value="Ribosomal protein L25-like"/>
    <property type="match status" value="1"/>
</dbReference>
<name>A0A7H8R7T1_TALRU</name>
<dbReference type="GO" id="GO:0004819">
    <property type="term" value="F:glutamine-tRNA ligase activity"/>
    <property type="evidence" value="ECO:0007669"/>
    <property type="project" value="TreeGrafter"/>
</dbReference>
<dbReference type="Proteomes" id="UP000509510">
    <property type="component" value="Chromosome V"/>
</dbReference>
<keyword evidence="4 6" id="KW-0648">Protein biosynthesis</keyword>
<comment type="similarity">
    <text evidence="6">Belongs to the class-I aminoacyl-tRNA synthetase family.</text>
</comment>
<dbReference type="AlphaFoldDB" id="A0A7H8R7T1"/>